<dbReference type="EMBL" id="JAEPBG010000007">
    <property type="protein sequence ID" value="MBK4736351.1"/>
    <property type="molecule type" value="Genomic_DNA"/>
</dbReference>
<dbReference type="PANTHER" id="PTHR38106:SF1">
    <property type="entry name" value="RNA CHAPERONE PROQ"/>
    <property type="match status" value="1"/>
</dbReference>
<dbReference type="GO" id="GO:0010608">
    <property type="term" value="P:post-transcriptional regulation of gene expression"/>
    <property type="evidence" value="ECO:0007669"/>
    <property type="project" value="InterPro"/>
</dbReference>
<dbReference type="PANTHER" id="PTHR38106">
    <property type="entry name" value="RNA CHAPERONE PROQ"/>
    <property type="match status" value="1"/>
</dbReference>
<keyword evidence="3" id="KW-0143">Chaperone</keyword>
<accession>A0A934ST79</accession>
<dbReference type="InterPro" id="IPR036442">
    <property type="entry name" value="ProQ/FinO_sf"/>
</dbReference>
<dbReference type="GO" id="GO:0034057">
    <property type="term" value="F:RNA strand-exchange activity"/>
    <property type="evidence" value="ECO:0007669"/>
    <property type="project" value="InterPro"/>
</dbReference>
<dbReference type="Pfam" id="PF04352">
    <property type="entry name" value="ProQ"/>
    <property type="match status" value="1"/>
</dbReference>
<dbReference type="SMART" id="SM00945">
    <property type="entry name" value="ProQ"/>
    <property type="match status" value="1"/>
</dbReference>
<keyword evidence="2" id="KW-0694">RNA-binding</keyword>
<evidence type="ECO:0000313" key="6">
    <source>
        <dbReference type="EMBL" id="MBK4736351.1"/>
    </source>
</evidence>
<feature type="domain" description="ProQ/FinO" evidence="5">
    <location>
        <begin position="11"/>
        <end position="118"/>
    </location>
</feature>
<dbReference type="Gene3D" id="1.10.1710.10">
    <property type="entry name" value="ProQ/FinO domain"/>
    <property type="match status" value="1"/>
</dbReference>
<keyword evidence="1" id="KW-0963">Cytoplasm</keyword>
<protein>
    <submittedName>
        <fullName evidence="6">ProQ/FinO family protein</fullName>
    </submittedName>
</protein>
<evidence type="ECO:0000259" key="5">
    <source>
        <dbReference type="SMART" id="SM00945"/>
    </source>
</evidence>
<dbReference type="GO" id="GO:0005829">
    <property type="term" value="C:cytosol"/>
    <property type="evidence" value="ECO:0007669"/>
    <property type="project" value="TreeGrafter"/>
</dbReference>
<gene>
    <name evidence="6" type="ORF">JJB74_17150</name>
</gene>
<reference evidence="6" key="1">
    <citation type="submission" date="2021-01" db="EMBL/GenBank/DDBJ databases">
        <title>Genome sequence of strain Noviherbaspirillum sp. DKR-6.</title>
        <authorList>
            <person name="Chaudhary D.K."/>
        </authorList>
    </citation>
    <scope>NUCLEOTIDE SEQUENCE</scope>
    <source>
        <strain evidence="6">DKR-6</strain>
    </source>
</reference>
<name>A0A934ST79_9BURK</name>
<dbReference type="GO" id="GO:0033592">
    <property type="term" value="F:RNA strand annealing activity"/>
    <property type="evidence" value="ECO:0007669"/>
    <property type="project" value="InterPro"/>
</dbReference>
<dbReference type="InterPro" id="IPR016103">
    <property type="entry name" value="ProQ/FinO"/>
</dbReference>
<evidence type="ECO:0000256" key="3">
    <source>
        <dbReference type="ARBA" id="ARBA00023186"/>
    </source>
</evidence>
<dbReference type="SUPFAM" id="SSF48657">
    <property type="entry name" value="FinO-like"/>
    <property type="match status" value="1"/>
</dbReference>
<feature type="region of interest" description="Disordered" evidence="4">
    <location>
        <begin position="82"/>
        <end position="144"/>
    </location>
</feature>
<evidence type="ECO:0000313" key="7">
    <source>
        <dbReference type="Proteomes" id="UP000622890"/>
    </source>
</evidence>
<keyword evidence="7" id="KW-1185">Reference proteome</keyword>
<proteinExistence type="predicted"/>
<organism evidence="6 7">
    <name type="scientific">Noviherbaspirillum pedocola</name>
    <dbReference type="NCBI Taxonomy" id="2801341"/>
    <lineage>
        <taxon>Bacteria</taxon>
        <taxon>Pseudomonadati</taxon>
        <taxon>Pseudomonadota</taxon>
        <taxon>Betaproteobacteria</taxon>
        <taxon>Burkholderiales</taxon>
        <taxon>Oxalobacteraceae</taxon>
        <taxon>Noviherbaspirillum</taxon>
    </lineage>
</organism>
<evidence type="ECO:0000256" key="1">
    <source>
        <dbReference type="ARBA" id="ARBA00022490"/>
    </source>
</evidence>
<feature type="compositionally biased region" description="Basic and acidic residues" evidence="4">
    <location>
        <begin position="91"/>
        <end position="130"/>
    </location>
</feature>
<sequence>MSMNAPNPAPTPAQSARALLKELQANFPVFKQALPLSIGIDKQLLSRLPGTDRKVLRIALGIHTNSLRYLKSLEKAKERFNLDGSPEGEVSETHRNHAAETLRERFKREAEQRRAQREAERAEEVKKQSMEKLNQLAQKFSRGR</sequence>
<dbReference type="AlphaFoldDB" id="A0A934ST79"/>
<evidence type="ECO:0000256" key="2">
    <source>
        <dbReference type="ARBA" id="ARBA00022884"/>
    </source>
</evidence>
<evidence type="ECO:0000256" key="4">
    <source>
        <dbReference type="SAM" id="MobiDB-lite"/>
    </source>
</evidence>
<dbReference type="Proteomes" id="UP000622890">
    <property type="component" value="Unassembled WGS sequence"/>
</dbReference>
<comment type="caution">
    <text evidence="6">The sequence shown here is derived from an EMBL/GenBank/DDBJ whole genome shotgun (WGS) entry which is preliminary data.</text>
</comment>
<dbReference type="InterPro" id="IPR023529">
    <property type="entry name" value="ProQ"/>
</dbReference>